<reference evidence="1 2" key="1">
    <citation type="submission" date="2020-08" db="EMBL/GenBank/DDBJ databases">
        <title>Genomic Encyclopedia of Type Strains, Phase III (KMG-III): the genomes of soil and plant-associated and newly described type strains.</title>
        <authorList>
            <person name="Whitman W."/>
        </authorList>
    </citation>
    <scope>NUCLEOTIDE SEQUENCE [LARGE SCALE GENOMIC DNA]</scope>
    <source>
        <strain evidence="1 2">CECT 8305</strain>
    </source>
</reference>
<dbReference type="AlphaFoldDB" id="A0A7W9QEU3"/>
<evidence type="ECO:0000313" key="1">
    <source>
        <dbReference type="EMBL" id="MBB5938981.1"/>
    </source>
</evidence>
<organism evidence="1 2">
    <name type="scientific">Streptomyces zagrosensis</name>
    <dbReference type="NCBI Taxonomy" id="1042984"/>
    <lineage>
        <taxon>Bacteria</taxon>
        <taxon>Bacillati</taxon>
        <taxon>Actinomycetota</taxon>
        <taxon>Actinomycetes</taxon>
        <taxon>Kitasatosporales</taxon>
        <taxon>Streptomycetaceae</taxon>
        <taxon>Streptomyces</taxon>
    </lineage>
</organism>
<comment type="caution">
    <text evidence="1">The sequence shown here is derived from an EMBL/GenBank/DDBJ whole genome shotgun (WGS) entry which is preliminary data.</text>
</comment>
<dbReference type="Proteomes" id="UP000588098">
    <property type="component" value="Unassembled WGS sequence"/>
</dbReference>
<name>A0A7W9QEU3_9ACTN</name>
<keyword evidence="2" id="KW-1185">Reference proteome</keyword>
<protein>
    <submittedName>
        <fullName evidence="1">Uncharacterized protein</fullName>
    </submittedName>
</protein>
<evidence type="ECO:0000313" key="2">
    <source>
        <dbReference type="Proteomes" id="UP000588098"/>
    </source>
</evidence>
<dbReference type="EMBL" id="JACHJL010000020">
    <property type="protein sequence ID" value="MBB5938981.1"/>
    <property type="molecule type" value="Genomic_DNA"/>
</dbReference>
<accession>A0A7W9QEU3</accession>
<gene>
    <name evidence="1" type="ORF">FHS42_006073</name>
</gene>
<sequence length="82" mass="8766">MLVDGQNFHEFTFDITGKSRTNVGYAGRQVFFVARSASTTVTYVSTTPNSAYGPTIGPTIDDVVVKAACCSCGCHRSTDAKH</sequence>
<proteinExistence type="predicted"/>